<dbReference type="EMBL" id="JAWHQM010000027">
    <property type="protein sequence ID" value="KAK5632794.1"/>
    <property type="molecule type" value="Genomic_DNA"/>
</dbReference>
<dbReference type="AlphaFoldDB" id="A0AAN7V1T7"/>
<dbReference type="Gene3D" id="1.10.630.10">
    <property type="entry name" value="Cytochrome P450"/>
    <property type="match status" value="1"/>
</dbReference>
<dbReference type="Pfam" id="PF00067">
    <property type="entry name" value="p450"/>
    <property type="match status" value="1"/>
</dbReference>
<organism evidence="1 2">
    <name type="scientific">Xylaria bambusicola</name>
    <dbReference type="NCBI Taxonomy" id="326684"/>
    <lineage>
        <taxon>Eukaryota</taxon>
        <taxon>Fungi</taxon>
        <taxon>Dikarya</taxon>
        <taxon>Ascomycota</taxon>
        <taxon>Pezizomycotina</taxon>
        <taxon>Sordariomycetes</taxon>
        <taxon>Xylariomycetidae</taxon>
        <taxon>Xylariales</taxon>
        <taxon>Xylariaceae</taxon>
        <taxon>Xylaria</taxon>
    </lineage>
</organism>
<dbReference type="SUPFAM" id="SSF48264">
    <property type="entry name" value="Cytochrome P450"/>
    <property type="match status" value="1"/>
</dbReference>
<protein>
    <submittedName>
        <fullName evidence="1">Uncharacterized protein</fullName>
    </submittedName>
</protein>
<accession>A0AAN7V1T7</accession>
<proteinExistence type="predicted"/>
<gene>
    <name evidence="1" type="ORF">RRF57_008508</name>
</gene>
<evidence type="ECO:0000313" key="1">
    <source>
        <dbReference type="EMBL" id="KAK5632794.1"/>
    </source>
</evidence>
<reference evidence="1 2" key="1">
    <citation type="submission" date="2023-10" db="EMBL/GenBank/DDBJ databases">
        <title>Draft genome sequence of Xylaria bambusicola isolate GMP-LS, the root and basal stem rot pathogen of sugarcane in Indonesia.</title>
        <authorList>
            <person name="Selvaraj P."/>
            <person name="Muralishankar V."/>
            <person name="Muruganantham S."/>
            <person name="Sp S."/>
            <person name="Haryani S."/>
            <person name="Lau K.J.X."/>
            <person name="Naqvi N.I."/>
        </authorList>
    </citation>
    <scope>NUCLEOTIDE SEQUENCE [LARGE SCALE GENOMIC DNA]</scope>
    <source>
        <strain evidence="1">GMP-LS</strain>
    </source>
</reference>
<dbReference type="GO" id="GO:0005506">
    <property type="term" value="F:iron ion binding"/>
    <property type="evidence" value="ECO:0007669"/>
    <property type="project" value="InterPro"/>
</dbReference>
<evidence type="ECO:0000313" key="2">
    <source>
        <dbReference type="Proteomes" id="UP001305414"/>
    </source>
</evidence>
<dbReference type="InterPro" id="IPR053007">
    <property type="entry name" value="CYP450_monoxygenase_sec-met"/>
</dbReference>
<dbReference type="GO" id="GO:0004497">
    <property type="term" value="F:monooxygenase activity"/>
    <property type="evidence" value="ECO:0007669"/>
    <property type="project" value="InterPro"/>
</dbReference>
<dbReference type="InterPro" id="IPR001128">
    <property type="entry name" value="Cyt_P450"/>
</dbReference>
<dbReference type="Proteomes" id="UP001305414">
    <property type="component" value="Unassembled WGS sequence"/>
</dbReference>
<keyword evidence="2" id="KW-1185">Reference proteome</keyword>
<dbReference type="PANTHER" id="PTHR47582">
    <property type="entry name" value="P450, PUTATIVE (EUROFUNG)-RELATED"/>
    <property type="match status" value="1"/>
</dbReference>
<comment type="caution">
    <text evidence="1">The sequence shown here is derived from an EMBL/GenBank/DDBJ whole genome shotgun (WGS) entry which is preliminary data.</text>
</comment>
<dbReference type="GO" id="GO:0016705">
    <property type="term" value="F:oxidoreductase activity, acting on paired donors, with incorporation or reduction of molecular oxygen"/>
    <property type="evidence" value="ECO:0007669"/>
    <property type="project" value="InterPro"/>
</dbReference>
<name>A0AAN7V1T7_9PEZI</name>
<sequence>MTECPHTREQVIIPALEKYFARNGHLEGSALTQCRYDHNTRHGLRGRHVAVTEIGQLVASLINSAASAFLMVYHVFSDPKVLSECRKEVEQLVQVDKDGVSMIDLSKVRTSCPTLLSTWQETLRHMHIGISARVVIEDMMPDNNYLLKKGATVMVITRVLHSDTSR</sequence>
<dbReference type="InterPro" id="IPR036396">
    <property type="entry name" value="Cyt_P450_sf"/>
</dbReference>
<dbReference type="GO" id="GO:0020037">
    <property type="term" value="F:heme binding"/>
    <property type="evidence" value="ECO:0007669"/>
    <property type="project" value="InterPro"/>
</dbReference>
<dbReference type="PANTHER" id="PTHR47582:SF1">
    <property type="entry name" value="P450, PUTATIVE (EUROFUNG)-RELATED"/>
    <property type="match status" value="1"/>
</dbReference>